<evidence type="ECO:0000256" key="1">
    <source>
        <dbReference type="ARBA" id="ARBA00006739"/>
    </source>
</evidence>
<dbReference type="InterPro" id="IPR029044">
    <property type="entry name" value="Nucleotide-diphossugar_trans"/>
</dbReference>
<evidence type="ECO:0008006" key="5">
    <source>
        <dbReference type="Google" id="ProtNLM"/>
    </source>
</evidence>
<organism evidence="4">
    <name type="scientific">marine sediment metagenome</name>
    <dbReference type="NCBI Taxonomy" id="412755"/>
    <lineage>
        <taxon>unclassified sequences</taxon>
        <taxon>metagenomes</taxon>
        <taxon>ecological metagenomes</taxon>
    </lineage>
</organism>
<reference evidence="4" key="1">
    <citation type="journal article" date="2015" name="Nature">
        <title>Complex archaea that bridge the gap between prokaryotes and eukaryotes.</title>
        <authorList>
            <person name="Spang A."/>
            <person name="Saw J.H."/>
            <person name="Jorgensen S.L."/>
            <person name="Zaremba-Niedzwiedzka K."/>
            <person name="Martijn J."/>
            <person name="Lind A.E."/>
            <person name="van Eijk R."/>
            <person name="Schleper C."/>
            <person name="Guy L."/>
            <person name="Ettema T.J."/>
        </authorList>
    </citation>
    <scope>NUCLEOTIDE SEQUENCE</scope>
</reference>
<proteinExistence type="inferred from homology"/>
<dbReference type="GO" id="GO:0016757">
    <property type="term" value="F:glycosyltransferase activity"/>
    <property type="evidence" value="ECO:0007669"/>
    <property type="project" value="UniProtKB-KW"/>
</dbReference>
<comment type="caution">
    <text evidence="4">The sequence shown here is derived from an EMBL/GenBank/DDBJ whole genome shotgun (WGS) entry which is preliminary data.</text>
</comment>
<gene>
    <name evidence="4" type="ORF">LCGC14_1342860</name>
</gene>
<dbReference type="PANTHER" id="PTHR43179">
    <property type="entry name" value="RHAMNOSYLTRANSFERASE WBBL"/>
    <property type="match status" value="1"/>
</dbReference>
<keyword evidence="2" id="KW-0328">Glycosyltransferase</keyword>
<dbReference type="EMBL" id="LAZR01008227">
    <property type="protein sequence ID" value="KKM80136.1"/>
    <property type="molecule type" value="Genomic_DNA"/>
</dbReference>
<dbReference type="PANTHER" id="PTHR43179:SF12">
    <property type="entry name" value="GALACTOFURANOSYLTRANSFERASE GLFT2"/>
    <property type="match status" value="1"/>
</dbReference>
<dbReference type="Gene3D" id="3.90.550.10">
    <property type="entry name" value="Spore Coat Polysaccharide Biosynthesis Protein SpsA, Chain A"/>
    <property type="match status" value="1"/>
</dbReference>
<feature type="non-terminal residue" evidence="4">
    <location>
        <position position="246"/>
    </location>
</feature>
<evidence type="ECO:0000256" key="2">
    <source>
        <dbReference type="ARBA" id="ARBA00022676"/>
    </source>
</evidence>
<protein>
    <recommendedName>
        <fullName evidence="5">Glycosyltransferase 2-like domain-containing protein</fullName>
    </recommendedName>
</protein>
<dbReference type="AlphaFoldDB" id="A0A0F9KZJ2"/>
<sequence length="246" mass="28338">MENLVGIVTYGNLEFTKLAVRSVWETVNSPTDIFVVVGKPEDKETGPWLRENNILYTKHEANYGFPFSVNDIYDFAWKENDYKNLVIMGNDVVAYPYAIDSMIHVANTTDNSWVCAREYSVKSLCKEYPEAAKYFNIGDNYKFTKFDTRPWELAIEDSQWINTNIETNGAGLSDVHNLALFKKEVFDEIGYIDVNFYPAYYEDNDYVRRAINAGVTQSCRVLNAIYFHFWSRTLHQGSGGSNTGYF</sequence>
<dbReference type="SUPFAM" id="SSF53448">
    <property type="entry name" value="Nucleotide-diphospho-sugar transferases"/>
    <property type="match status" value="1"/>
</dbReference>
<name>A0A0F9KZJ2_9ZZZZ</name>
<keyword evidence="3" id="KW-0808">Transferase</keyword>
<comment type="similarity">
    <text evidence="1">Belongs to the glycosyltransferase 2 family.</text>
</comment>
<accession>A0A0F9KZJ2</accession>
<evidence type="ECO:0000256" key="3">
    <source>
        <dbReference type="ARBA" id="ARBA00022679"/>
    </source>
</evidence>
<evidence type="ECO:0000313" key="4">
    <source>
        <dbReference type="EMBL" id="KKM80136.1"/>
    </source>
</evidence>